<comment type="caution">
    <text evidence="7">The sequence shown here is derived from an EMBL/GenBank/DDBJ whole genome shotgun (WGS) entry which is preliminary data.</text>
</comment>
<dbReference type="InterPro" id="IPR018202">
    <property type="entry name" value="Ser_caboxypep_ser_AS"/>
</dbReference>
<dbReference type="EC" id="3.4.16.-" evidence="6"/>
<dbReference type="PANTHER" id="PTHR11802">
    <property type="entry name" value="SERINE PROTEASE FAMILY S10 SERINE CARBOXYPEPTIDASE"/>
    <property type="match status" value="1"/>
</dbReference>
<name>A0AAD7TGX8_9APHY</name>
<keyword evidence="3 6" id="KW-0645">Protease</keyword>
<dbReference type="GO" id="GO:0006508">
    <property type="term" value="P:proteolysis"/>
    <property type="evidence" value="ECO:0007669"/>
    <property type="project" value="UniProtKB-KW"/>
</dbReference>
<protein>
    <recommendedName>
        <fullName evidence="6">Carboxypeptidase</fullName>
        <ecNumber evidence="6">3.4.16.-</ecNumber>
    </recommendedName>
</protein>
<keyword evidence="8" id="KW-1185">Reference proteome</keyword>
<dbReference type="InterPro" id="IPR001563">
    <property type="entry name" value="Peptidase_S10"/>
</dbReference>
<organism evidence="7 8">
    <name type="scientific">Trametes cubensis</name>
    <dbReference type="NCBI Taxonomy" id="1111947"/>
    <lineage>
        <taxon>Eukaryota</taxon>
        <taxon>Fungi</taxon>
        <taxon>Dikarya</taxon>
        <taxon>Basidiomycota</taxon>
        <taxon>Agaricomycotina</taxon>
        <taxon>Agaricomycetes</taxon>
        <taxon>Polyporales</taxon>
        <taxon>Polyporaceae</taxon>
        <taxon>Trametes</taxon>
    </lineage>
</organism>
<gene>
    <name evidence="7" type="ORF">ONZ51_g12242</name>
</gene>
<dbReference type="PROSITE" id="PS00131">
    <property type="entry name" value="CARBOXYPEPT_SER_SER"/>
    <property type="match status" value="1"/>
</dbReference>
<dbReference type="PRINTS" id="PR00724">
    <property type="entry name" value="CRBOXYPTASEC"/>
</dbReference>
<evidence type="ECO:0000313" key="7">
    <source>
        <dbReference type="EMBL" id="KAJ8456164.1"/>
    </source>
</evidence>
<dbReference type="EMBL" id="JAPEVG010000713">
    <property type="protein sequence ID" value="KAJ8456164.1"/>
    <property type="molecule type" value="Genomic_DNA"/>
</dbReference>
<evidence type="ECO:0000256" key="1">
    <source>
        <dbReference type="ARBA" id="ARBA00009431"/>
    </source>
</evidence>
<dbReference type="Proteomes" id="UP001215151">
    <property type="component" value="Unassembled WGS sequence"/>
</dbReference>
<keyword evidence="6" id="KW-0732">Signal</keyword>
<dbReference type="GO" id="GO:0000324">
    <property type="term" value="C:fungal-type vacuole"/>
    <property type="evidence" value="ECO:0007669"/>
    <property type="project" value="TreeGrafter"/>
</dbReference>
<dbReference type="Gene3D" id="3.40.50.1820">
    <property type="entry name" value="alpha/beta hydrolase"/>
    <property type="match status" value="1"/>
</dbReference>
<feature type="chain" id="PRO_5041777596" description="Carboxypeptidase" evidence="6">
    <location>
        <begin position="20"/>
        <end position="373"/>
    </location>
</feature>
<dbReference type="AlphaFoldDB" id="A0AAD7TGX8"/>
<sequence>MKLSTTSLLPLLAATAVLSVPTSEQIPLNQLSNAVDEWREAAGDTLREGERRVTKWIDVFGVEHLQQHGITYELVSHPAFKDHHLRMTEPSLCDPAVKQVSGYLDIAQDKHLFFWFFEARNSPENAPLVLWLNGGPGCSSTTGLLFELGPCRISDEGKNVSYHPHSWTESANVIFLDQPVNVGYSYADGSTSVNTTPVAAEDVWAFLELFLNRFPKYSQLPFHIAAESYGGMYAPSIASVVHHKNVELSQHTSSLAHGLIHINLESVMIGNGITDPYVQMASVPDAACEGEFPVFDDPDSPQCQAMRTKVPTCQRLVKSCYDFDSKFTCVPALLYCNSQLMGPVVLGPKHLRRSPVVRPLEGRRSVLQGAAVD</sequence>
<keyword evidence="5" id="KW-0325">Glycoprotein</keyword>
<keyword evidence="4 6" id="KW-0378">Hydrolase</keyword>
<dbReference type="SUPFAM" id="SSF53474">
    <property type="entry name" value="alpha/beta-Hydrolases"/>
    <property type="match status" value="1"/>
</dbReference>
<dbReference type="Pfam" id="PF00450">
    <property type="entry name" value="Peptidase_S10"/>
    <property type="match status" value="1"/>
</dbReference>
<feature type="signal peptide" evidence="6">
    <location>
        <begin position="1"/>
        <end position="19"/>
    </location>
</feature>
<reference evidence="7" key="1">
    <citation type="submission" date="2022-11" db="EMBL/GenBank/DDBJ databases">
        <title>Genome Sequence of Cubamyces cubensis.</title>
        <authorList>
            <person name="Buettner E."/>
        </authorList>
    </citation>
    <scope>NUCLEOTIDE SEQUENCE</scope>
    <source>
        <strain evidence="7">MPL-01</strain>
    </source>
</reference>
<evidence type="ECO:0000256" key="2">
    <source>
        <dbReference type="ARBA" id="ARBA00022645"/>
    </source>
</evidence>
<proteinExistence type="inferred from homology"/>
<evidence type="ECO:0000313" key="8">
    <source>
        <dbReference type="Proteomes" id="UP001215151"/>
    </source>
</evidence>
<accession>A0AAD7TGX8</accession>
<comment type="similarity">
    <text evidence="1 6">Belongs to the peptidase S10 family.</text>
</comment>
<dbReference type="InterPro" id="IPR029058">
    <property type="entry name" value="AB_hydrolase_fold"/>
</dbReference>
<evidence type="ECO:0000256" key="4">
    <source>
        <dbReference type="ARBA" id="ARBA00022801"/>
    </source>
</evidence>
<evidence type="ECO:0000256" key="5">
    <source>
        <dbReference type="ARBA" id="ARBA00023180"/>
    </source>
</evidence>
<keyword evidence="2 6" id="KW-0121">Carboxypeptidase</keyword>
<evidence type="ECO:0000256" key="3">
    <source>
        <dbReference type="ARBA" id="ARBA00022670"/>
    </source>
</evidence>
<evidence type="ECO:0000256" key="6">
    <source>
        <dbReference type="RuleBase" id="RU361156"/>
    </source>
</evidence>
<dbReference type="PANTHER" id="PTHR11802:SF452">
    <property type="entry name" value="CARBOXYPEPTIDASE"/>
    <property type="match status" value="1"/>
</dbReference>
<dbReference type="GO" id="GO:0004185">
    <property type="term" value="F:serine-type carboxypeptidase activity"/>
    <property type="evidence" value="ECO:0007669"/>
    <property type="project" value="UniProtKB-UniRule"/>
</dbReference>